<dbReference type="SUPFAM" id="SSF103647">
    <property type="entry name" value="TSP type-3 repeat"/>
    <property type="match status" value="2"/>
</dbReference>
<gene>
    <name evidence="8" type="ORF">DB32_005357</name>
</gene>
<dbReference type="Gene3D" id="4.10.1080.10">
    <property type="entry name" value="TSP type-3 repeat"/>
    <property type="match status" value="1"/>
</dbReference>
<dbReference type="SUPFAM" id="SSF49313">
    <property type="entry name" value="Cadherin-like"/>
    <property type="match status" value="1"/>
</dbReference>
<dbReference type="InterPro" id="IPR007110">
    <property type="entry name" value="Ig-like_dom"/>
</dbReference>
<dbReference type="InterPro" id="IPR013783">
    <property type="entry name" value="Ig-like_fold"/>
</dbReference>
<dbReference type="GO" id="GO:0016020">
    <property type="term" value="C:membrane"/>
    <property type="evidence" value="ECO:0007669"/>
    <property type="project" value="InterPro"/>
</dbReference>
<evidence type="ECO:0000256" key="4">
    <source>
        <dbReference type="ARBA" id="ARBA00022837"/>
    </source>
</evidence>
<feature type="region of interest" description="Disordered" evidence="5">
    <location>
        <begin position="409"/>
        <end position="503"/>
    </location>
</feature>
<dbReference type="Pfam" id="PF05345">
    <property type="entry name" value="He_PIG"/>
    <property type="match status" value="1"/>
</dbReference>
<feature type="signal peptide" evidence="6">
    <location>
        <begin position="1"/>
        <end position="26"/>
    </location>
</feature>
<dbReference type="SUPFAM" id="SSF49299">
    <property type="entry name" value="PKD domain"/>
    <property type="match status" value="1"/>
</dbReference>
<keyword evidence="4" id="KW-0106">Calcium</keyword>
<dbReference type="Pfam" id="PF18884">
    <property type="entry name" value="TSP3_bac"/>
    <property type="match status" value="3"/>
</dbReference>
<dbReference type="InterPro" id="IPR028974">
    <property type="entry name" value="TSP_type-3_rpt"/>
</dbReference>
<feature type="compositionally biased region" description="Basic and acidic residues" evidence="5">
    <location>
        <begin position="620"/>
        <end position="633"/>
    </location>
</feature>
<feature type="compositionally biased region" description="Acidic residues" evidence="5">
    <location>
        <begin position="417"/>
        <end position="442"/>
    </location>
</feature>
<accession>A0A0F6W625</accession>
<evidence type="ECO:0000313" key="8">
    <source>
        <dbReference type="EMBL" id="AKF08208.1"/>
    </source>
</evidence>
<evidence type="ECO:0000256" key="3">
    <source>
        <dbReference type="ARBA" id="ARBA00022729"/>
    </source>
</evidence>
<dbReference type="AlphaFoldDB" id="A0A0F6W625"/>
<name>A0A0F6W625_9BACT</name>
<reference evidence="8 9" key="1">
    <citation type="submission" date="2015-03" db="EMBL/GenBank/DDBJ databases">
        <title>Genome assembly of Sandaracinus amylolyticus DSM 53668.</title>
        <authorList>
            <person name="Sharma G."/>
            <person name="Subramanian S."/>
        </authorList>
    </citation>
    <scope>NUCLEOTIDE SEQUENCE [LARGE SCALE GENOMIC DNA]</scope>
    <source>
        <strain evidence="8 9">DSM 53668</strain>
    </source>
</reference>
<feature type="domain" description="Ig-like" evidence="7">
    <location>
        <begin position="28"/>
        <end position="114"/>
    </location>
</feature>
<keyword evidence="9" id="KW-1185">Reference proteome</keyword>
<dbReference type="InterPro" id="IPR035986">
    <property type="entry name" value="PKD_dom_sf"/>
</dbReference>
<evidence type="ECO:0000256" key="6">
    <source>
        <dbReference type="SAM" id="SignalP"/>
    </source>
</evidence>
<dbReference type="STRING" id="927083.DB32_005357"/>
<dbReference type="Gene3D" id="2.60.40.10">
    <property type="entry name" value="Immunoglobulins"/>
    <property type="match status" value="2"/>
</dbReference>
<sequence>MKHVRVWSAAALVTGSLAASPSGASAAPPVIAFTSPTAIEEGREVTLEVTVTDPEGAPVTWSWDTDGPDGVFGDHPNAASFTVPAAETDGPGNLRIGVRATDGTETTTVYRTITVANVAPEITSFPLTTGSVRHEYRYELRTSDPAGANDPITYALTARPPGMEVVDGVVTWTPTIDQRGRAFDVTVRAADGDGATDTQSWTIEIARNTAPSVPSLSSPIERARIAGDEPTTLTVQNATDPDGDPLVYFFRLSRESQFDPARVIGSGEVAEQEGETTSWTTSEPLDPGLWYWQAWVSDGIVETSPRFGSFIVGDTEYELNALPDAGTPDAGSDWTSLLDAGPSNDAPRGGCAVDAGATRGSSAAWLAGVLALGLVAFRRARRSAASALVMAALTALAVGCTDGEQMTGGDGGAVVGDDSDFDTISDADEGADEGVDTDEDSNPDFRDPDSDGDTIPDSAEAGDEDRATPPVDSDADGTPDYRDLDADDNGIPDGFETRGDTDLDGIADHADLDDDGDLVRDVLELMGVALPPADTDGDVLANYHDPDCDDDHILDGDEWNADTDQDGLLDFEDHDTDNDGIPDAVEAGDADIFSAPRDSDDDGTADFRDTDSDNDGLSDSLERESGSDPTRDDSDGDGVSDLIEVGAGTDPNDGSVSPRTRGDFVFVVPFEEAPAPARDTLRFRTTLQLVDVYFLFDISGSMSGELEALAGAVSTISTDLTCTSFGRACRADGDCDGGQACSVEGVCIEDPAFSSCVASAWTGAGIYEQELENLLSVQDDPARTAAALNVGTFGGTEQLFRAAWGVADPAGAPGVESGCAVPALGRLGCPAFRENAQRILVIFTDEISSGSETAAQAGAALRYANITTIGVWSGTPGAAARDSLVQLARASNSFSSTGQPLVFEGMDGAVVPRVISAINEVVEGVPLRVTITSADEPGDAGDALQFIDHVEVNVANPDCTAIRPTEDTDANGHDDAFPSLLPGTPVCWDVVVRQNDTVEPATVPLVFRARLTVHGDGSPLDSRIVYFLVPPVIPGPEVPI</sequence>
<dbReference type="InterPro" id="IPR036465">
    <property type="entry name" value="vWFA_dom_sf"/>
</dbReference>
<feature type="chain" id="PRO_5002511613" evidence="6">
    <location>
        <begin position="27"/>
        <end position="1040"/>
    </location>
</feature>
<protein>
    <submittedName>
        <fullName evidence="8">Internalin</fullName>
    </submittedName>
</protein>
<dbReference type="InterPro" id="IPR059100">
    <property type="entry name" value="TSP3_bac"/>
</dbReference>
<feature type="compositionally biased region" description="Acidic residues" evidence="5">
    <location>
        <begin position="547"/>
        <end position="580"/>
    </location>
</feature>
<dbReference type="Proteomes" id="UP000034883">
    <property type="component" value="Chromosome"/>
</dbReference>
<keyword evidence="2" id="KW-0964">Secreted</keyword>
<comment type="subcellular location">
    <subcellularLocation>
        <location evidence="1">Secreted</location>
    </subcellularLocation>
</comment>
<dbReference type="Gene3D" id="3.40.50.410">
    <property type="entry name" value="von Willebrand factor, type A domain"/>
    <property type="match status" value="1"/>
</dbReference>
<keyword evidence="3 6" id="KW-0732">Signal</keyword>
<evidence type="ECO:0000256" key="2">
    <source>
        <dbReference type="ARBA" id="ARBA00022525"/>
    </source>
</evidence>
<evidence type="ECO:0000259" key="7">
    <source>
        <dbReference type="PROSITE" id="PS50835"/>
    </source>
</evidence>
<dbReference type="GO" id="GO:0005509">
    <property type="term" value="F:calcium ion binding"/>
    <property type="evidence" value="ECO:0007669"/>
    <property type="project" value="InterPro"/>
</dbReference>
<dbReference type="PROSITE" id="PS50835">
    <property type="entry name" value="IG_LIKE"/>
    <property type="match status" value="1"/>
</dbReference>
<dbReference type="EMBL" id="CP011125">
    <property type="protein sequence ID" value="AKF08208.1"/>
    <property type="molecule type" value="Genomic_DNA"/>
</dbReference>
<dbReference type="OrthoDB" id="5488153at2"/>
<evidence type="ECO:0000313" key="9">
    <source>
        <dbReference type="Proteomes" id="UP000034883"/>
    </source>
</evidence>
<organism evidence="8 9">
    <name type="scientific">Sandaracinus amylolyticus</name>
    <dbReference type="NCBI Taxonomy" id="927083"/>
    <lineage>
        <taxon>Bacteria</taxon>
        <taxon>Pseudomonadati</taxon>
        <taxon>Myxococcota</taxon>
        <taxon>Polyangia</taxon>
        <taxon>Polyangiales</taxon>
        <taxon>Sandaracinaceae</taxon>
        <taxon>Sandaracinus</taxon>
    </lineage>
</organism>
<dbReference type="RefSeq" id="WP_053235377.1">
    <property type="nucleotide sequence ID" value="NZ_CP011125.1"/>
</dbReference>
<evidence type="ECO:0000256" key="1">
    <source>
        <dbReference type="ARBA" id="ARBA00004613"/>
    </source>
</evidence>
<dbReference type="InterPro" id="IPR015919">
    <property type="entry name" value="Cadherin-like_sf"/>
</dbReference>
<proteinExistence type="predicted"/>
<dbReference type="KEGG" id="samy:DB32_005357"/>
<evidence type="ECO:0000256" key="5">
    <source>
        <dbReference type="SAM" id="MobiDB-lite"/>
    </source>
</evidence>
<feature type="region of interest" description="Disordered" evidence="5">
    <location>
        <begin position="544"/>
        <end position="658"/>
    </location>
</feature>